<feature type="region of interest" description="Disordered" evidence="1">
    <location>
        <begin position="67"/>
        <end position="86"/>
    </location>
</feature>
<dbReference type="Pfam" id="PF11300">
    <property type="entry name" value="DUF3102"/>
    <property type="match status" value="1"/>
</dbReference>
<organism evidence="2 3">
    <name type="scientific">Virgibacillus halodenitrificans</name>
    <name type="common">Bacillus halodenitrificans</name>
    <dbReference type="NCBI Taxonomy" id="1482"/>
    <lineage>
        <taxon>Bacteria</taxon>
        <taxon>Bacillati</taxon>
        <taxon>Bacillota</taxon>
        <taxon>Bacilli</taxon>
        <taxon>Bacillales</taxon>
        <taxon>Bacillaceae</taxon>
        <taxon>Virgibacillus</taxon>
    </lineage>
</organism>
<sequence>MFEIGKRLKHVKENDLVHGEFGKWLESIEMNWDTANRFMKIANELNSDTYRNIGWQAMYMIATMPEQEREKQHEIPSTGEQKTVDEMTVRELREVKKKLKQEQQAREKAEEANEELGTYKPITG</sequence>
<evidence type="ECO:0000256" key="1">
    <source>
        <dbReference type="SAM" id="MobiDB-lite"/>
    </source>
</evidence>
<comment type="caution">
    <text evidence="2">The sequence shown here is derived from an EMBL/GenBank/DDBJ whole genome shotgun (WGS) entry which is preliminary data.</text>
</comment>
<name>A0ABR7VPM5_VIRHA</name>
<keyword evidence="3" id="KW-1185">Reference proteome</keyword>
<protein>
    <submittedName>
        <fullName evidence="2">DUF3102 domain-containing protein</fullName>
    </submittedName>
</protein>
<feature type="region of interest" description="Disordered" evidence="1">
    <location>
        <begin position="101"/>
        <end position="124"/>
    </location>
</feature>
<evidence type="ECO:0000313" key="2">
    <source>
        <dbReference type="EMBL" id="MBD1222783.1"/>
    </source>
</evidence>
<reference evidence="2 3" key="1">
    <citation type="submission" date="2020-09" db="EMBL/GenBank/DDBJ databases">
        <title>Draft Genome Sequences of Oil-Oxidizing Bacteria Halomonas titanicae, Marinobacter lutaoensis, and Virgibacillus halodenitrificans Isolated from Highly Saline Environments.</title>
        <authorList>
            <person name="Grouzdev D.S."/>
            <person name="Sokolova D.S."/>
            <person name="Semenova E.M."/>
            <person name="Borzenkov I.A."/>
            <person name="Bidzhieva S.K."/>
            <person name="Poltaraus A.B."/>
            <person name="Nazina T.N."/>
        </authorList>
    </citation>
    <scope>NUCLEOTIDE SEQUENCE [LARGE SCALE GENOMIC DNA]</scope>
    <source>
        <strain evidence="2 3">VKM B-3472D</strain>
    </source>
</reference>
<proteinExistence type="predicted"/>
<gene>
    <name evidence="2" type="ORF">IC602_09180</name>
</gene>
<dbReference type="Proteomes" id="UP000621631">
    <property type="component" value="Unassembled WGS sequence"/>
</dbReference>
<dbReference type="EMBL" id="JACWEZ010000004">
    <property type="protein sequence ID" value="MBD1222783.1"/>
    <property type="molecule type" value="Genomic_DNA"/>
</dbReference>
<feature type="compositionally biased region" description="Basic and acidic residues" evidence="1">
    <location>
        <begin position="101"/>
        <end position="111"/>
    </location>
</feature>
<evidence type="ECO:0000313" key="3">
    <source>
        <dbReference type="Proteomes" id="UP000621631"/>
    </source>
</evidence>
<accession>A0ABR7VPM5</accession>
<dbReference type="InterPro" id="IPR021451">
    <property type="entry name" value="DUF3102"/>
</dbReference>
<dbReference type="RefSeq" id="WP_189778066.1">
    <property type="nucleotide sequence ID" value="NZ_JACWEZ010000004.1"/>
</dbReference>